<keyword evidence="3" id="KW-1185">Reference proteome</keyword>
<dbReference type="KEGG" id="ehx:EMIHUDRAFT_219402"/>
<dbReference type="PANTHER" id="PTHR10219">
    <property type="entry name" value="GLYCOLIPID TRANSFER PROTEIN-RELATED"/>
    <property type="match status" value="1"/>
</dbReference>
<sequence length="263" mass="29135">MSSSDEFLPLFYSSCSSNLALAVSLFVTVLAVAAAVVRAFSSCLTANVYSPKSAMSWRAHSTKQRIDVDVGRLLDACDEFLALQRAMGGAMAAPARYFEANIQSVREGWRPDKTTGEMTMRELLEAEARTGIHKAGGVLKDPSAACGLLWLRRTIAFHSTLFGDVAASDPNDTLSPRNAALHAYAVELEPFHGSLLRRVYRFGLPRGMLPRAAFLARLRSTTAPCEDETLLQGMRDLVAEWRPLLEEWRRLFVELDLEDPRKV</sequence>
<dbReference type="eggNOG" id="ENOG502SABE">
    <property type="taxonomic scope" value="Eukaryota"/>
</dbReference>
<dbReference type="SUPFAM" id="SSF110004">
    <property type="entry name" value="Glycolipid transfer protein, GLTP"/>
    <property type="match status" value="1"/>
</dbReference>
<dbReference type="InterPro" id="IPR014830">
    <property type="entry name" value="Glycolipid_transfer_prot_dom"/>
</dbReference>
<dbReference type="GO" id="GO:1902387">
    <property type="term" value="F:ceramide 1-phosphate binding"/>
    <property type="evidence" value="ECO:0007669"/>
    <property type="project" value="TreeGrafter"/>
</dbReference>
<dbReference type="RefSeq" id="XP_005758528.1">
    <property type="nucleotide sequence ID" value="XM_005758471.1"/>
</dbReference>
<dbReference type="GO" id="GO:0016020">
    <property type="term" value="C:membrane"/>
    <property type="evidence" value="ECO:0007669"/>
    <property type="project" value="TreeGrafter"/>
</dbReference>
<evidence type="ECO:0000313" key="3">
    <source>
        <dbReference type="Proteomes" id="UP000013827"/>
    </source>
</evidence>
<dbReference type="GO" id="GO:1902388">
    <property type="term" value="F:ceramide 1-phosphate transfer activity"/>
    <property type="evidence" value="ECO:0007669"/>
    <property type="project" value="TreeGrafter"/>
</dbReference>
<dbReference type="Gene3D" id="1.10.3520.10">
    <property type="entry name" value="Glycolipid transfer protein"/>
    <property type="match status" value="1"/>
</dbReference>
<evidence type="ECO:0000313" key="2">
    <source>
        <dbReference type="EnsemblProtists" id="EOD06099"/>
    </source>
</evidence>
<dbReference type="GO" id="GO:0005829">
    <property type="term" value="C:cytosol"/>
    <property type="evidence" value="ECO:0007669"/>
    <property type="project" value="TreeGrafter"/>
</dbReference>
<dbReference type="Pfam" id="PF08718">
    <property type="entry name" value="GLTP"/>
    <property type="match status" value="1"/>
</dbReference>
<name>A0A0D3I4B4_EMIH1</name>
<dbReference type="PANTHER" id="PTHR10219:SF43">
    <property type="entry name" value="GLYCOLIPID TRANSFER PROTEIN DOMAIN-CONTAINING PROTEIN"/>
    <property type="match status" value="1"/>
</dbReference>
<reference evidence="3" key="1">
    <citation type="journal article" date="2013" name="Nature">
        <title>Pan genome of the phytoplankton Emiliania underpins its global distribution.</title>
        <authorList>
            <person name="Read B.A."/>
            <person name="Kegel J."/>
            <person name="Klute M.J."/>
            <person name="Kuo A."/>
            <person name="Lefebvre S.C."/>
            <person name="Maumus F."/>
            <person name="Mayer C."/>
            <person name="Miller J."/>
            <person name="Monier A."/>
            <person name="Salamov A."/>
            <person name="Young J."/>
            <person name="Aguilar M."/>
            <person name="Claverie J.M."/>
            <person name="Frickenhaus S."/>
            <person name="Gonzalez K."/>
            <person name="Herman E.K."/>
            <person name="Lin Y.C."/>
            <person name="Napier J."/>
            <person name="Ogata H."/>
            <person name="Sarno A.F."/>
            <person name="Shmutz J."/>
            <person name="Schroeder D."/>
            <person name="de Vargas C."/>
            <person name="Verret F."/>
            <person name="von Dassow P."/>
            <person name="Valentin K."/>
            <person name="Van de Peer Y."/>
            <person name="Wheeler G."/>
            <person name="Dacks J.B."/>
            <person name="Delwiche C.F."/>
            <person name="Dyhrman S.T."/>
            <person name="Glockner G."/>
            <person name="John U."/>
            <person name="Richards T."/>
            <person name="Worden A.Z."/>
            <person name="Zhang X."/>
            <person name="Grigoriev I.V."/>
            <person name="Allen A.E."/>
            <person name="Bidle K."/>
            <person name="Borodovsky M."/>
            <person name="Bowler C."/>
            <person name="Brownlee C."/>
            <person name="Cock J.M."/>
            <person name="Elias M."/>
            <person name="Gladyshev V.N."/>
            <person name="Groth M."/>
            <person name="Guda C."/>
            <person name="Hadaegh A."/>
            <person name="Iglesias-Rodriguez M.D."/>
            <person name="Jenkins J."/>
            <person name="Jones B.M."/>
            <person name="Lawson T."/>
            <person name="Leese F."/>
            <person name="Lindquist E."/>
            <person name="Lobanov A."/>
            <person name="Lomsadze A."/>
            <person name="Malik S.B."/>
            <person name="Marsh M.E."/>
            <person name="Mackinder L."/>
            <person name="Mock T."/>
            <person name="Mueller-Roeber B."/>
            <person name="Pagarete A."/>
            <person name="Parker M."/>
            <person name="Probert I."/>
            <person name="Quesneville H."/>
            <person name="Raines C."/>
            <person name="Rensing S.A."/>
            <person name="Riano-Pachon D.M."/>
            <person name="Richier S."/>
            <person name="Rokitta S."/>
            <person name="Shiraiwa Y."/>
            <person name="Soanes D.M."/>
            <person name="van der Giezen M."/>
            <person name="Wahlund T.M."/>
            <person name="Williams B."/>
            <person name="Wilson W."/>
            <person name="Wolfe G."/>
            <person name="Wurch L.L."/>
        </authorList>
    </citation>
    <scope>NUCLEOTIDE SEQUENCE</scope>
</reference>
<organism evidence="2 3">
    <name type="scientific">Emiliania huxleyi (strain CCMP1516)</name>
    <dbReference type="NCBI Taxonomy" id="280463"/>
    <lineage>
        <taxon>Eukaryota</taxon>
        <taxon>Haptista</taxon>
        <taxon>Haptophyta</taxon>
        <taxon>Prymnesiophyceae</taxon>
        <taxon>Isochrysidales</taxon>
        <taxon>Noelaerhabdaceae</taxon>
        <taxon>Emiliania</taxon>
    </lineage>
</organism>
<dbReference type="AlphaFoldDB" id="A0A0D3I4B4"/>
<dbReference type="STRING" id="2903.R1DBA1"/>
<feature type="domain" description="Glycolipid transfer protein" evidence="1">
    <location>
        <begin position="69"/>
        <end position="205"/>
    </location>
</feature>
<accession>A0A0D3I4B4</accession>
<protein>
    <recommendedName>
        <fullName evidence="1">Glycolipid transfer protein domain-containing protein</fullName>
    </recommendedName>
</protein>
<dbReference type="InterPro" id="IPR036497">
    <property type="entry name" value="GLTP_sf"/>
</dbReference>
<proteinExistence type="predicted"/>
<evidence type="ECO:0000259" key="1">
    <source>
        <dbReference type="Pfam" id="PF08718"/>
    </source>
</evidence>
<dbReference type="EnsemblProtists" id="EOD06099">
    <property type="protein sequence ID" value="EOD06099"/>
    <property type="gene ID" value="EMIHUDRAFT_219402"/>
</dbReference>
<dbReference type="Proteomes" id="UP000013827">
    <property type="component" value="Unassembled WGS sequence"/>
</dbReference>
<dbReference type="PaxDb" id="2903-EOD06099"/>
<dbReference type="HOGENOM" id="CLU_095506_0_0_1"/>
<reference evidence="2" key="2">
    <citation type="submission" date="2024-10" db="UniProtKB">
        <authorList>
            <consortium name="EnsemblProtists"/>
        </authorList>
    </citation>
    <scope>IDENTIFICATION</scope>
</reference>
<dbReference type="GeneID" id="17252345"/>